<dbReference type="PANTHER" id="PTHR12126:SF11">
    <property type="entry name" value="NADH DEHYDROGENASE [UBIQUINONE] 1 ALPHA SUBCOMPLEX SUBUNIT 9, MITOCHONDRIAL"/>
    <property type="match status" value="1"/>
</dbReference>
<name>A0A066RKE0_9GAMM</name>
<dbReference type="STRING" id="1654360.EA58_15525"/>
<evidence type="ECO:0000313" key="3">
    <source>
        <dbReference type="Proteomes" id="UP000027192"/>
    </source>
</evidence>
<dbReference type="Pfam" id="PF13460">
    <property type="entry name" value="NAD_binding_10"/>
    <property type="match status" value="1"/>
</dbReference>
<comment type="caution">
    <text evidence="2">The sequence shown here is derived from an EMBL/GenBank/DDBJ whole genome shotgun (WGS) entry which is preliminary data.</text>
</comment>
<sequence length="289" mass="32061">MTVSEKILIAGATGYLGTHLTKQLLRHGCDFQALARYPEKLNAMGLSDHQIRIAQVTDPASLKGCCDGVDVVISCIGITRQRDGLGYMDVDYQANLNLLLEAERAGVKRFIYISAFNAPKFQMVRLLKAKERFASRLLISTIAKPCVIRPNGFFSDMTEFYKMAKRGRVYLFGTGKLKLNPIHGDDLANFCLEAIETDDKELDVGGPQILTHREIADIAFRVLQQPAKVTCLPDWLRKSVLAVARLLPEQVAGPVEFFAAATAQDMVAPVYGQHTLEAYFQSLHAQRGD</sequence>
<reference evidence="2 3" key="1">
    <citation type="submission" date="2014-04" db="EMBL/GenBank/DDBJ databases">
        <title>Draft genome sequence of Photobacterium halotolerans S2753: a solonamide, ngercheumicin and holomycin producer.</title>
        <authorList>
            <person name="Machado H.R."/>
            <person name="Gram L."/>
        </authorList>
    </citation>
    <scope>NUCLEOTIDE SEQUENCE [LARGE SCALE GENOMIC DNA]</scope>
    <source>
        <strain evidence="2 3">S2753</strain>
    </source>
</reference>
<gene>
    <name evidence="2" type="ORF">EA58_15525</name>
</gene>
<dbReference type="RefSeq" id="WP_036754390.1">
    <property type="nucleotide sequence ID" value="NZ_JAGSGC010000007.1"/>
</dbReference>
<dbReference type="GO" id="GO:0044877">
    <property type="term" value="F:protein-containing complex binding"/>
    <property type="evidence" value="ECO:0007669"/>
    <property type="project" value="TreeGrafter"/>
</dbReference>
<dbReference type="Gene3D" id="3.40.50.720">
    <property type="entry name" value="NAD(P)-binding Rossmann-like Domain"/>
    <property type="match status" value="1"/>
</dbReference>
<protein>
    <submittedName>
        <fullName evidence="2">NAD-dependent dehydratase</fullName>
    </submittedName>
</protein>
<organism evidence="2 3">
    <name type="scientific">Photobacterium galatheae</name>
    <dbReference type="NCBI Taxonomy" id="1654360"/>
    <lineage>
        <taxon>Bacteria</taxon>
        <taxon>Pseudomonadati</taxon>
        <taxon>Pseudomonadota</taxon>
        <taxon>Gammaproteobacteria</taxon>
        <taxon>Vibrionales</taxon>
        <taxon>Vibrionaceae</taxon>
        <taxon>Photobacterium</taxon>
    </lineage>
</organism>
<dbReference type="InterPro" id="IPR051207">
    <property type="entry name" value="ComplexI_NDUFA9_subunit"/>
</dbReference>
<dbReference type="InterPro" id="IPR036291">
    <property type="entry name" value="NAD(P)-bd_dom_sf"/>
</dbReference>
<dbReference type="CDD" id="cd05243">
    <property type="entry name" value="SDR_a5"/>
    <property type="match status" value="1"/>
</dbReference>
<evidence type="ECO:0000259" key="1">
    <source>
        <dbReference type="Pfam" id="PF13460"/>
    </source>
</evidence>
<proteinExistence type="predicted"/>
<keyword evidence="3" id="KW-1185">Reference proteome</keyword>
<dbReference type="Proteomes" id="UP000027192">
    <property type="component" value="Unassembled WGS sequence"/>
</dbReference>
<evidence type="ECO:0000313" key="2">
    <source>
        <dbReference type="EMBL" id="KDM90794.1"/>
    </source>
</evidence>
<dbReference type="OrthoDB" id="9776313at2"/>
<dbReference type="AlphaFoldDB" id="A0A066RKE0"/>
<dbReference type="SUPFAM" id="SSF51735">
    <property type="entry name" value="NAD(P)-binding Rossmann-fold domains"/>
    <property type="match status" value="1"/>
</dbReference>
<dbReference type="PANTHER" id="PTHR12126">
    <property type="entry name" value="NADH-UBIQUINONE OXIDOREDUCTASE 39 KDA SUBUNIT-RELATED"/>
    <property type="match status" value="1"/>
</dbReference>
<feature type="domain" description="NAD(P)-binding" evidence="1">
    <location>
        <begin position="11"/>
        <end position="197"/>
    </location>
</feature>
<dbReference type="EMBL" id="JMIB01000028">
    <property type="protein sequence ID" value="KDM90794.1"/>
    <property type="molecule type" value="Genomic_DNA"/>
</dbReference>
<accession>A0A066RKE0</accession>
<dbReference type="InterPro" id="IPR016040">
    <property type="entry name" value="NAD(P)-bd_dom"/>
</dbReference>